<keyword evidence="5 9" id="KW-1133">Transmembrane helix</keyword>
<proteinExistence type="inferred from homology"/>
<comment type="caution">
    <text evidence="13">The sequence shown here is derived from an EMBL/GenBank/DDBJ whole genome shotgun (WGS) entry which is preliminary data.</text>
</comment>
<evidence type="ECO:0000259" key="12">
    <source>
        <dbReference type="Pfam" id="PF24576"/>
    </source>
</evidence>
<reference evidence="13 14" key="1">
    <citation type="submission" date="2017-12" db="EMBL/GenBank/DDBJ databases">
        <title>Hemimetabolous genomes reveal molecular basis of termite eusociality.</title>
        <authorList>
            <person name="Harrison M.C."/>
            <person name="Jongepier E."/>
            <person name="Robertson H.M."/>
            <person name="Arning N."/>
            <person name="Bitard-Feildel T."/>
            <person name="Chao H."/>
            <person name="Childers C.P."/>
            <person name="Dinh H."/>
            <person name="Doddapaneni H."/>
            <person name="Dugan S."/>
            <person name="Gowin J."/>
            <person name="Greiner C."/>
            <person name="Han Y."/>
            <person name="Hu H."/>
            <person name="Hughes D.S.T."/>
            <person name="Huylmans A.-K."/>
            <person name="Kemena C."/>
            <person name="Kremer L.P.M."/>
            <person name="Lee S.L."/>
            <person name="Lopez-Ezquerra A."/>
            <person name="Mallet L."/>
            <person name="Monroy-Kuhn J.M."/>
            <person name="Moser A."/>
            <person name="Murali S.C."/>
            <person name="Muzny D.M."/>
            <person name="Otani S."/>
            <person name="Piulachs M.-D."/>
            <person name="Poelchau M."/>
            <person name="Qu J."/>
            <person name="Schaub F."/>
            <person name="Wada-Katsumata A."/>
            <person name="Worley K.C."/>
            <person name="Xie Q."/>
            <person name="Ylla G."/>
            <person name="Poulsen M."/>
            <person name="Gibbs R.A."/>
            <person name="Schal C."/>
            <person name="Richards S."/>
            <person name="Belles X."/>
            <person name="Korb J."/>
            <person name="Bornberg-Bauer E."/>
        </authorList>
    </citation>
    <scope>NUCLEOTIDE SEQUENCE [LARGE SCALE GENOMIC DNA]</scope>
    <source>
        <tissue evidence="13">Whole body</tissue>
    </source>
</reference>
<feature type="transmembrane region" description="Helical" evidence="9">
    <location>
        <begin position="186"/>
        <end position="207"/>
    </location>
</feature>
<keyword evidence="8" id="KW-0325">Glycoprotein</keyword>
<evidence type="ECO:0000313" key="14">
    <source>
        <dbReference type="Proteomes" id="UP000235965"/>
    </source>
</evidence>
<comment type="subcellular location">
    <subcellularLocation>
        <location evidence="1">Cell membrane</location>
        <topology evidence="1">Multi-pass membrane protein</topology>
    </subcellularLocation>
</comment>
<dbReference type="SUPFAM" id="SSF53850">
    <property type="entry name" value="Periplasmic binding protein-like II"/>
    <property type="match status" value="1"/>
</dbReference>
<feature type="signal peptide" evidence="10">
    <location>
        <begin position="1"/>
        <end position="16"/>
    </location>
</feature>
<feature type="domain" description="Ionotropic receptor 75a N-terminal" evidence="12">
    <location>
        <begin position="5"/>
        <end position="90"/>
    </location>
</feature>
<keyword evidence="7" id="KW-0675">Receptor</keyword>
<dbReference type="InParanoid" id="A0A2J7QVN9"/>
<keyword evidence="6 9" id="KW-0472">Membrane</keyword>
<dbReference type="InterPro" id="IPR052192">
    <property type="entry name" value="Insect_Ionotropic_Sensory_Rcpt"/>
</dbReference>
<keyword evidence="4 9" id="KW-0812">Transmembrane</keyword>
<evidence type="ECO:0000313" key="13">
    <source>
        <dbReference type="EMBL" id="PNF32651.1"/>
    </source>
</evidence>
<comment type="similarity">
    <text evidence="2">Belongs to the glutamate-gated ion channel (TC 1.A.10.1) family.</text>
</comment>
<evidence type="ECO:0000256" key="9">
    <source>
        <dbReference type="SAM" id="Phobius"/>
    </source>
</evidence>
<feature type="transmembrane region" description="Helical" evidence="9">
    <location>
        <begin position="249"/>
        <end position="269"/>
    </location>
</feature>
<dbReference type="PANTHER" id="PTHR42643">
    <property type="entry name" value="IONOTROPIC RECEPTOR 20A-RELATED"/>
    <property type="match status" value="1"/>
</dbReference>
<dbReference type="Gene3D" id="1.10.287.70">
    <property type="match status" value="1"/>
</dbReference>
<evidence type="ECO:0000259" key="11">
    <source>
        <dbReference type="Pfam" id="PF00060"/>
    </source>
</evidence>
<dbReference type="PANTHER" id="PTHR42643:SF30">
    <property type="entry name" value="IONOTROPIC RECEPTOR 40A-RELATED"/>
    <property type="match status" value="1"/>
</dbReference>
<feature type="domain" description="Ionotropic glutamate receptor C-terminal" evidence="11">
    <location>
        <begin position="184"/>
        <end position="290"/>
    </location>
</feature>
<evidence type="ECO:0000256" key="7">
    <source>
        <dbReference type="ARBA" id="ARBA00023170"/>
    </source>
</evidence>
<evidence type="ECO:0000256" key="1">
    <source>
        <dbReference type="ARBA" id="ARBA00004651"/>
    </source>
</evidence>
<evidence type="ECO:0000256" key="5">
    <source>
        <dbReference type="ARBA" id="ARBA00022989"/>
    </source>
</evidence>
<dbReference type="Pfam" id="PF24576">
    <property type="entry name" value="IR75A_N"/>
    <property type="match status" value="1"/>
</dbReference>
<feature type="chain" id="PRO_5014334819" evidence="10">
    <location>
        <begin position="17"/>
        <end position="396"/>
    </location>
</feature>
<organism evidence="13 14">
    <name type="scientific">Cryptotermes secundus</name>
    <dbReference type="NCBI Taxonomy" id="105785"/>
    <lineage>
        <taxon>Eukaryota</taxon>
        <taxon>Metazoa</taxon>
        <taxon>Ecdysozoa</taxon>
        <taxon>Arthropoda</taxon>
        <taxon>Hexapoda</taxon>
        <taxon>Insecta</taxon>
        <taxon>Pterygota</taxon>
        <taxon>Neoptera</taxon>
        <taxon>Polyneoptera</taxon>
        <taxon>Dictyoptera</taxon>
        <taxon>Blattodea</taxon>
        <taxon>Blattoidea</taxon>
        <taxon>Termitoidae</taxon>
        <taxon>Kalotermitidae</taxon>
        <taxon>Cryptotermitinae</taxon>
        <taxon>Cryptotermes</taxon>
    </lineage>
</organism>
<evidence type="ECO:0000256" key="6">
    <source>
        <dbReference type="ARBA" id="ARBA00023136"/>
    </source>
</evidence>
<keyword evidence="14" id="KW-1185">Reference proteome</keyword>
<dbReference type="EMBL" id="NEVH01009776">
    <property type="protein sequence ID" value="PNF32651.1"/>
    <property type="molecule type" value="Genomic_DNA"/>
</dbReference>
<dbReference type="InterPro" id="IPR001320">
    <property type="entry name" value="Iontro_rcpt_C"/>
</dbReference>
<dbReference type="GO" id="GO:0050906">
    <property type="term" value="P:detection of stimulus involved in sensory perception"/>
    <property type="evidence" value="ECO:0007669"/>
    <property type="project" value="UniProtKB-ARBA"/>
</dbReference>
<evidence type="ECO:0000256" key="8">
    <source>
        <dbReference type="ARBA" id="ARBA00023180"/>
    </source>
</evidence>
<dbReference type="InterPro" id="IPR057074">
    <property type="entry name" value="IR75A_N"/>
</dbReference>
<dbReference type="Gene3D" id="3.40.190.10">
    <property type="entry name" value="Periplasmic binding protein-like II"/>
    <property type="match status" value="1"/>
</dbReference>
<keyword evidence="3" id="KW-1003">Cell membrane</keyword>
<dbReference type="Proteomes" id="UP000235965">
    <property type="component" value="Unassembled WGS sequence"/>
</dbReference>
<protein>
    <submittedName>
        <fullName evidence="13">Uncharacterized protein</fullName>
    </submittedName>
</protein>
<accession>A0A2J7QVN9</accession>
<dbReference type="AlphaFoldDB" id="A0A2J7QVN9"/>
<gene>
    <name evidence="13" type="ORF">B7P43_G15053</name>
</gene>
<evidence type="ECO:0000256" key="3">
    <source>
        <dbReference type="ARBA" id="ARBA00022475"/>
    </source>
</evidence>
<dbReference type="GO" id="GO:0015276">
    <property type="term" value="F:ligand-gated monoatomic ion channel activity"/>
    <property type="evidence" value="ECO:0007669"/>
    <property type="project" value="InterPro"/>
</dbReference>
<evidence type="ECO:0000256" key="2">
    <source>
        <dbReference type="ARBA" id="ARBA00008685"/>
    </source>
</evidence>
<keyword evidence="10" id="KW-0732">Signal</keyword>
<evidence type="ECO:0000256" key="4">
    <source>
        <dbReference type="ARBA" id="ARBA00022692"/>
    </source>
</evidence>
<dbReference type="STRING" id="105785.A0A2J7QVN9"/>
<evidence type="ECO:0000256" key="10">
    <source>
        <dbReference type="SAM" id="SignalP"/>
    </source>
</evidence>
<dbReference type="OrthoDB" id="6117597at2759"/>
<dbReference type="GO" id="GO:0005886">
    <property type="term" value="C:plasma membrane"/>
    <property type="evidence" value="ECO:0007669"/>
    <property type="project" value="UniProtKB-SubCell"/>
</dbReference>
<sequence length="396" mass="45172">MSGFFWLLFLDTKASLEEFFTDINIPFDCEFLVAQSENGDVITLTEVYRVSSSQPLQTYRFGNWSPGGGLTWPSQSFYRRRNNLHGIVLRLEMCTRYISGGKERPALKADNLTTICWNRMWTGVHGLLQRREVDAAYIPLTMASSKLDIMDFSVPLIEMRTYVIIKKPDSYEMQWNTIILPFSSHLWFAVFVVMATLIACLASAHRLSRRCGNVEDRDFGFPQAMFIVYAAICQQGHNDIPKTTSLRTVFLTTYMTGMFLLACYSAAFITHLTLTDPVLPFTDFEGLLKDGSYRLGMALRSAPLDYFKNSSDKVLRDIYNKLIAPYEAALDISDYTGLQRLCYDRKYAHCVSDYMLLLPGFSPQCSITFVPRAFYPGTMAIGMPKQSPYLGLMNYM</sequence>
<name>A0A2J7QVN9_9NEOP</name>
<dbReference type="Pfam" id="PF00060">
    <property type="entry name" value="Lig_chan"/>
    <property type="match status" value="1"/>
</dbReference>